<reference evidence="2 3" key="1">
    <citation type="submission" date="2018-10" db="EMBL/GenBank/DDBJ databases">
        <title>Transmission dynamics of multidrug resistant bacteria on intensive care unit surfaces.</title>
        <authorList>
            <person name="D'Souza A.W."/>
            <person name="Potter R.F."/>
            <person name="Wallace M."/>
            <person name="Shupe A."/>
            <person name="Patel S."/>
            <person name="Sun S."/>
            <person name="Gul D."/>
            <person name="Kwon J.H."/>
            <person name="Andleeb S."/>
            <person name="Burnham C.-A.D."/>
            <person name="Dantas G."/>
        </authorList>
    </citation>
    <scope>NUCLEOTIDE SEQUENCE [LARGE SCALE GENOMIC DNA]</scope>
    <source>
        <strain evidence="2 3">AJ_385</strain>
    </source>
</reference>
<organism evidence="2 3">
    <name type="scientific">Acinetobacter johnsonii</name>
    <dbReference type="NCBI Taxonomy" id="40214"/>
    <lineage>
        <taxon>Bacteria</taxon>
        <taxon>Pseudomonadati</taxon>
        <taxon>Pseudomonadota</taxon>
        <taxon>Gammaproteobacteria</taxon>
        <taxon>Moraxellales</taxon>
        <taxon>Moraxellaceae</taxon>
        <taxon>Acinetobacter</taxon>
    </lineage>
</organism>
<accession>A0A427UJI7</accession>
<dbReference type="RefSeq" id="WP_125275041.1">
    <property type="nucleotide sequence ID" value="NZ_RHXE01000081.1"/>
</dbReference>
<dbReference type="AlphaFoldDB" id="A0A427UJI7"/>
<evidence type="ECO:0008006" key="4">
    <source>
        <dbReference type="Google" id="ProtNLM"/>
    </source>
</evidence>
<sequence length="164" mass="18066">MAKLTLNAAKAAVGTGAFSEKTITFRDSKGAEFEGEILVKRLSHDETISAVDAWDLEDRKTATIDQITKAIIFKAIYTSTDEPFFPTVQSTGEVSSEIVDVMYRVADEVNDFSGKEWIWKKKSSGANSSSTELVGEPLKKPKKRSARASLQSGERTEKKEDHSS</sequence>
<evidence type="ECO:0000313" key="2">
    <source>
        <dbReference type="EMBL" id="RSE16742.1"/>
    </source>
</evidence>
<dbReference type="Proteomes" id="UP000277537">
    <property type="component" value="Unassembled WGS sequence"/>
</dbReference>
<feature type="region of interest" description="Disordered" evidence="1">
    <location>
        <begin position="121"/>
        <end position="164"/>
    </location>
</feature>
<protein>
    <recommendedName>
        <fullName evidence="4">Phage tail protein</fullName>
    </recommendedName>
</protein>
<name>A0A427UJI7_ACIJO</name>
<comment type="caution">
    <text evidence="2">The sequence shown here is derived from an EMBL/GenBank/DDBJ whole genome shotgun (WGS) entry which is preliminary data.</text>
</comment>
<evidence type="ECO:0000313" key="3">
    <source>
        <dbReference type="Proteomes" id="UP000277537"/>
    </source>
</evidence>
<evidence type="ECO:0000256" key="1">
    <source>
        <dbReference type="SAM" id="MobiDB-lite"/>
    </source>
</evidence>
<feature type="compositionally biased region" description="Basic and acidic residues" evidence="1">
    <location>
        <begin position="154"/>
        <end position="164"/>
    </location>
</feature>
<dbReference type="EMBL" id="RHXE01000081">
    <property type="protein sequence ID" value="RSE16742.1"/>
    <property type="molecule type" value="Genomic_DNA"/>
</dbReference>
<proteinExistence type="predicted"/>
<gene>
    <name evidence="2" type="ORF">EGT73_17805</name>
</gene>